<comment type="caution">
    <text evidence="1">The sequence shown here is derived from an EMBL/GenBank/DDBJ whole genome shotgun (WGS) entry which is preliminary data.</text>
</comment>
<accession>A0A699H0P2</accession>
<proteinExistence type="predicted"/>
<sequence length="139" mass="16266">MGIIIIKNTYEKQEEWLNPSNMELLYNNLKAPSDTTFPCSIFMKKNKYYIQSMADLAFQWEWWPALEDHIIINHYSSRNDLSPQNSLKHKSVIYGKIKKMADDYGLKVSVGLPQVTRNTVALKRNEKVDEDDLGKFMFV</sequence>
<gene>
    <name evidence="1" type="ORF">Tci_285971</name>
</gene>
<organism evidence="1">
    <name type="scientific">Tanacetum cinerariifolium</name>
    <name type="common">Dalmatian daisy</name>
    <name type="synonym">Chrysanthemum cinerariifolium</name>
    <dbReference type="NCBI Taxonomy" id="118510"/>
    <lineage>
        <taxon>Eukaryota</taxon>
        <taxon>Viridiplantae</taxon>
        <taxon>Streptophyta</taxon>
        <taxon>Embryophyta</taxon>
        <taxon>Tracheophyta</taxon>
        <taxon>Spermatophyta</taxon>
        <taxon>Magnoliopsida</taxon>
        <taxon>eudicotyledons</taxon>
        <taxon>Gunneridae</taxon>
        <taxon>Pentapetalae</taxon>
        <taxon>asterids</taxon>
        <taxon>campanulids</taxon>
        <taxon>Asterales</taxon>
        <taxon>Asteraceae</taxon>
        <taxon>Asteroideae</taxon>
        <taxon>Anthemideae</taxon>
        <taxon>Anthemidinae</taxon>
        <taxon>Tanacetum</taxon>
    </lineage>
</organism>
<dbReference type="AlphaFoldDB" id="A0A699H0P2"/>
<reference evidence="1" key="1">
    <citation type="journal article" date="2019" name="Sci. Rep.">
        <title>Draft genome of Tanacetum cinerariifolium, the natural source of mosquito coil.</title>
        <authorList>
            <person name="Yamashiro T."/>
            <person name="Shiraishi A."/>
            <person name="Satake H."/>
            <person name="Nakayama K."/>
        </authorList>
    </citation>
    <scope>NUCLEOTIDE SEQUENCE</scope>
</reference>
<name>A0A699H0P2_TANCI</name>
<evidence type="ECO:0000313" key="1">
    <source>
        <dbReference type="EMBL" id="GEX13996.1"/>
    </source>
</evidence>
<protein>
    <submittedName>
        <fullName evidence="1">ESCRT-related protein CHMP1B</fullName>
    </submittedName>
</protein>
<dbReference type="EMBL" id="BKCJ010091617">
    <property type="protein sequence ID" value="GEX13996.1"/>
    <property type="molecule type" value="Genomic_DNA"/>
</dbReference>